<reference evidence="10" key="1">
    <citation type="submission" date="2020-10" db="EMBL/GenBank/DDBJ databases">
        <authorList>
            <person name="Gilroy R."/>
        </authorList>
    </citation>
    <scope>NUCLEOTIDE SEQUENCE</scope>
    <source>
        <strain evidence="10">ChiSjej1B19-3389</strain>
    </source>
</reference>
<reference evidence="10" key="2">
    <citation type="journal article" date="2021" name="PeerJ">
        <title>Extensive microbial diversity within the chicken gut microbiome revealed by metagenomics and culture.</title>
        <authorList>
            <person name="Gilroy R."/>
            <person name="Ravi A."/>
            <person name="Getino M."/>
            <person name="Pursley I."/>
            <person name="Horton D.L."/>
            <person name="Alikhan N.F."/>
            <person name="Baker D."/>
            <person name="Gharbi K."/>
            <person name="Hall N."/>
            <person name="Watson M."/>
            <person name="Adriaenssens E.M."/>
            <person name="Foster-Nyarko E."/>
            <person name="Jarju S."/>
            <person name="Secka A."/>
            <person name="Antonio M."/>
            <person name="Oren A."/>
            <person name="Chaudhuri R.R."/>
            <person name="La Ragione R."/>
            <person name="Hildebrand F."/>
            <person name="Pallen M.J."/>
        </authorList>
    </citation>
    <scope>NUCLEOTIDE SEQUENCE</scope>
    <source>
        <strain evidence="10">ChiSjej1B19-3389</strain>
    </source>
</reference>
<keyword evidence="4" id="KW-0808">Transferase</keyword>
<gene>
    <name evidence="10" type="ORF">IAD32_05835</name>
</gene>
<feature type="transmembrane region" description="Helical" evidence="8">
    <location>
        <begin position="468"/>
        <end position="487"/>
    </location>
</feature>
<dbReference type="AlphaFoldDB" id="A0A9D0ZIH3"/>
<sequence>MRFTKTLCTFHIIFLCMFGWIVLQVFLSNWKDHFLCALWGVALVIIVTIVYKWLSRRFDNTDYKKANRIFWICMGIMFVLQLLAGYFLMYEPGTDLRAIHEISKTAAMSGSFENIYQNVPNNAGYLARYTNNHGIFLLLTGYYRILFLLFGEIPLFASVFINTLAIGISVLFVYKTASKLFPPAGALTAFLLCFLFLPYYTYTPFFYTDSLSMPFVILPLFLYISALKTQKRKKRYGFLILAALLIYIGYALKGSVIILLVGAVVYLFLSRPVKQALACSCTMAAIFLACAVIFSTAVNTAGFVTKEELQKEQYPLTHWIMMGLNGKGGYTHSDSLFTRGAGDYTQKKEATVAEIRHRLEQYGASGLFAHLTEKGNWTWSDGTYYISNHIAHNPLHKNILHEFFLQDGNCYFVFLFASNTYQLMLLLLLCLSIAKSIKKPTLDFTVLLKGLVFGVFLFFLIWETRSRYLFNFTPVFILAATDGILTLSKLKLSSLRAFYNRRIKKHA</sequence>
<dbReference type="InterPro" id="IPR050297">
    <property type="entry name" value="LipidA_mod_glycosyltrf_83"/>
</dbReference>
<evidence type="ECO:0000256" key="8">
    <source>
        <dbReference type="SAM" id="Phobius"/>
    </source>
</evidence>
<feature type="transmembrane region" description="Helical" evidence="8">
    <location>
        <begin position="7"/>
        <end position="27"/>
    </location>
</feature>
<evidence type="ECO:0000256" key="4">
    <source>
        <dbReference type="ARBA" id="ARBA00022679"/>
    </source>
</evidence>
<comment type="subcellular location">
    <subcellularLocation>
        <location evidence="1">Cell membrane</location>
        <topology evidence="1">Multi-pass membrane protein</topology>
    </subcellularLocation>
</comment>
<feature type="transmembrane region" description="Helical" evidence="8">
    <location>
        <begin position="411"/>
        <end position="434"/>
    </location>
</feature>
<evidence type="ECO:0000256" key="6">
    <source>
        <dbReference type="ARBA" id="ARBA00022989"/>
    </source>
</evidence>
<keyword evidence="3" id="KW-0328">Glycosyltransferase</keyword>
<feature type="transmembrane region" description="Helical" evidence="8">
    <location>
        <begin position="33"/>
        <end position="54"/>
    </location>
</feature>
<dbReference type="GO" id="GO:0005886">
    <property type="term" value="C:plasma membrane"/>
    <property type="evidence" value="ECO:0007669"/>
    <property type="project" value="UniProtKB-SubCell"/>
</dbReference>
<keyword evidence="7 8" id="KW-0472">Membrane</keyword>
<dbReference type="Proteomes" id="UP000886787">
    <property type="component" value="Unassembled WGS sequence"/>
</dbReference>
<dbReference type="GO" id="GO:0016763">
    <property type="term" value="F:pentosyltransferase activity"/>
    <property type="evidence" value="ECO:0007669"/>
    <property type="project" value="TreeGrafter"/>
</dbReference>
<evidence type="ECO:0000256" key="3">
    <source>
        <dbReference type="ARBA" id="ARBA00022676"/>
    </source>
</evidence>
<dbReference type="GO" id="GO:0009103">
    <property type="term" value="P:lipopolysaccharide biosynthetic process"/>
    <property type="evidence" value="ECO:0007669"/>
    <property type="project" value="UniProtKB-ARBA"/>
</dbReference>
<comment type="caution">
    <text evidence="10">The sequence shown here is derived from an EMBL/GenBank/DDBJ whole genome shotgun (WGS) entry which is preliminary data.</text>
</comment>
<organism evidence="10 11">
    <name type="scientific">Candidatus Scatavimonas merdigallinarum</name>
    <dbReference type="NCBI Taxonomy" id="2840914"/>
    <lineage>
        <taxon>Bacteria</taxon>
        <taxon>Bacillati</taxon>
        <taxon>Bacillota</taxon>
        <taxon>Clostridia</taxon>
        <taxon>Eubacteriales</taxon>
        <taxon>Oscillospiraceae</taxon>
        <taxon>Oscillospiraceae incertae sedis</taxon>
        <taxon>Candidatus Scatavimonas</taxon>
    </lineage>
</organism>
<protein>
    <submittedName>
        <fullName evidence="10">Glycosyltransferase family 39 protein</fullName>
    </submittedName>
</protein>
<evidence type="ECO:0000256" key="5">
    <source>
        <dbReference type="ARBA" id="ARBA00022692"/>
    </source>
</evidence>
<feature type="domain" description="Glycosyltransferase RgtA/B/C/D-like" evidence="9">
    <location>
        <begin position="144"/>
        <end position="294"/>
    </location>
</feature>
<evidence type="ECO:0000256" key="7">
    <source>
        <dbReference type="ARBA" id="ARBA00023136"/>
    </source>
</evidence>
<dbReference type="EMBL" id="DVFW01000026">
    <property type="protein sequence ID" value="HIQ80792.1"/>
    <property type="molecule type" value="Genomic_DNA"/>
</dbReference>
<feature type="transmembrane region" description="Helical" evidence="8">
    <location>
        <begin position="205"/>
        <end position="224"/>
    </location>
</feature>
<dbReference type="PANTHER" id="PTHR33908:SF11">
    <property type="entry name" value="MEMBRANE PROTEIN"/>
    <property type="match status" value="1"/>
</dbReference>
<proteinExistence type="predicted"/>
<feature type="transmembrane region" description="Helical" evidence="8">
    <location>
        <begin position="145"/>
        <end position="173"/>
    </location>
</feature>
<dbReference type="Pfam" id="PF13231">
    <property type="entry name" value="PMT_2"/>
    <property type="match status" value="1"/>
</dbReference>
<accession>A0A9D0ZIH3</accession>
<dbReference type="PANTHER" id="PTHR33908">
    <property type="entry name" value="MANNOSYLTRANSFERASE YKCB-RELATED"/>
    <property type="match status" value="1"/>
</dbReference>
<name>A0A9D0ZIH3_9FIRM</name>
<evidence type="ECO:0000256" key="1">
    <source>
        <dbReference type="ARBA" id="ARBA00004651"/>
    </source>
</evidence>
<keyword evidence="5 8" id="KW-0812">Transmembrane</keyword>
<keyword evidence="2" id="KW-1003">Cell membrane</keyword>
<evidence type="ECO:0000313" key="11">
    <source>
        <dbReference type="Proteomes" id="UP000886787"/>
    </source>
</evidence>
<evidence type="ECO:0000256" key="2">
    <source>
        <dbReference type="ARBA" id="ARBA00022475"/>
    </source>
</evidence>
<feature type="transmembrane region" description="Helical" evidence="8">
    <location>
        <begin position="446"/>
        <end position="462"/>
    </location>
</feature>
<evidence type="ECO:0000259" key="9">
    <source>
        <dbReference type="Pfam" id="PF13231"/>
    </source>
</evidence>
<feature type="transmembrane region" description="Helical" evidence="8">
    <location>
        <begin position="236"/>
        <end position="269"/>
    </location>
</feature>
<feature type="transmembrane region" description="Helical" evidence="8">
    <location>
        <begin position="66"/>
        <end position="88"/>
    </location>
</feature>
<evidence type="ECO:0000313" key="10">
    <source>
        <dbReference type="EMBL" id="HIQ80792.1"/>
    </source>
</evidence>
<keyword evidence="6 8" id="KW-1133">Transmembrane helix</keyword>
<feature type="transmembrane region" description="Helical" evidence="8">
    <location>
        <begin position="180"/>
        <end position="199"/>
    </location>
</feature>
<dbReference type="InterPro" id="IPR038731">
    <property type="entry name" value="RgtA/B/C-like"/>
</dbReference>